<dbReference type="EMBL" id="CP000480">
    <property type="protein sequence ID" value="ABK73474.1"/>
    <property type="molecule type" value="Genomic_DNA"/>
</dbReference>
<dbReference type="Gene3D" id="3.40.50.720">
    <property type="entry name" value="NAD(P)-binding Rossmann-like Domain"/>
    <property type="match status" value="1"/>
</dbReference>
<dbReference type="PANTHER" id="PTHR42748:SF3">
    <property type="entry name" value="BLL4366 PROTEIN"/>
    <property type="match status" value="1"/>
</dbReference>
<gene>
    <name evidence="3" type="ordered locus">MSMEG_4426</name>
</gene>
<reference evidence="3 4" key="1">
    <citation type="submission" date="2006-10" db="EMBL/GenBank/DDBJ databases">
        <authorList>
            <person name="Fleischmann R.D."/>
            <person name="Dodson R.J."/>
            <person name="Haft D.H."/>
            <person name="Merkel J.S."/>
            <person name="Nelson W.C."/>
            <person name="Fraser C.M."/>
        </authorList>
    </citation>
    <scope>NUCLEOTIDE SEQUENCE [LARGE SCALE GENOMIC DNA]</scope>
    <source>
        <strain evidence="4">ATCC 700084 / mc(2)155</strain>
    </source>
</reference>
<dbReference type="PANTHER" id="PTHR42748">
    <property type="entry name" value="NITROGEN METABOLITE REPRESSION PROTEIN NMRA FAMILY MEMBER"/>
    <property type="match status" value="1"/>
</dbReference>
<feature type="domain" description="NAD(P)-binding" evidence="2">
    <location>
        <begin position="7"/>
        <end position="170"/>
    </location>
</feature>
<dbReference type="KEGG" id="msm:MSMEG_4426"/>
<dbReference type="PaxDb" id="246196-MSMEI_4318"/>
<evidence type="ECO:0000313" key="4">
    <source>
        <dbReference type="Proteomes" id="UP000000757"/>
    </source>
</evidence>
<dbReference type="RefSeq" id="WP_011729824.1">
    <property type="nucleotide sequence ID" value="NC_008596.1"/>
</dbReference>
<keyword evidence="1" id="KW-0521">NADP</keyword>
<dbReference type="Proteomes" id="UP000000757">
    <property type="component" value="Chromosome"/>
</dbReference>
<evidence type="ECO:0000256" key="1">
    <source>
        <dbReference type="ARBA" id="ARBA00022857"/>
    </source>
</evidence>
<dbReference type="AlphaFoldDB" id="A0R0L4"/>
<protein>
    <submittedName>
        <fullName evidence="3">Secreted protein</fullName>
    </submittedName>
</protein>
<dbReference type="PATRIC" id="fig|246196.19.peg.4341"/>
<name>A0R0L4_MYCS2</name>
<dbReference type="InterPro" id="IPR036291">
    <property type="entry name" value="NAD(P)-bd_dom_sf"/>
</dbReference>
<accession>A0R0L4</accession>
<organism evidence="3 4">
    <name type="scientific">Mycolicibacterium smegmatis (strain ATCC 700084 / mc(2)155)</name>
    <name type="common">Mycobacterium smegmatis</name>
    <dbReference type="NCBI Taxonomy" id="246196"/>
    <lineage>
        <taxon>Bacteria</taxon>
        <taxon>Bacillati</taxon>
        <taxon>Actinomycetota</taxon>
        <taxon>Actinomycetes</taxon>
        <taxon>Mycobacteriales</taxon>
        <taxon>Mycobacteriaceae</taxon>
        <taxon>Mycolicibacterium</taxon>
    </lineage>
</organism>
<dbReference type="InterPro" id="IPR016040">
    <property type="entry name" value="NAD(P)-bd_dom"/>
</dbReference>
<dbReference type="OrthoDB" id="9771302at2"/>
<dbReference type="InterPro" id="IPR051164">
    <property type="entry name" value="NmrA-like_oxidored"/>
</dbReference>
<evidence type="ECO:0000259" key="2">
    <source>
        <dbReference type="Pfam" id="PF13460"/>
    </source>
</evidence>
<dbReference type="SUPFAM" id="SSF51735">
    <property type="entry name" value="NAD(P)-binding Rossmann-fold domains"/>
    <property type="match status" value="1"/>
</dbReference>
<evidence type="ECO:0000313" key="3">
    <source>
        <dbReference type="EMBL" id="ABK73474.1"/>
    </source>
</evidence>
<dbReference type="eggNOG" id="COG0702">
    <property type="taxonomic scope" value="Bacteria"/>
</dbReference>
<dbReference type="STRING" id="246196.MSMEG_4426"/>
<proteinExistence type="predicted"/>
<dbReference type="Pfam" id="PF13460">
    <property type="entry name" value="NAD_binding_10"/>
    <property type="match status" value="1"/>
</dbReference>
<keyword evidence="4" id="KW-1185">Reference proteome</keyword>
<dbReference type="GeneID" id="93459136"/>
<sequence>MKIVVIGGRGLIGAKVAAKLGAQGHDVTAASRRSGVDALTGEGLAAAVAGADVVVDVSGSPVFDDDPVMRFFVTTTANLLSAEWQAGVSHHVVLSVVGAQSMPDSGYNTAKAAQENLIRDSGRPYTIVRATPFYEFAVGLADSATDGDVVRLPHASFRPIAADDVATAVACAALGRPVNGVTEIAGPEVIGMDDFVRTGLAAHGDQRRVVTDPDAPYFGAVIDDDTLAPNENALIFSTRYADWIDAHVQKKYLADGSLPSLRR</sequence>